<proteinExistence type="predicted"/>
<evidence type="ECO:0000313" key="4">
    <source>
        <dbReference type="EMBL" id="TXF85435.1"/>
    </source>
</evidence>
<keyword evidence="1 4" id="KW-0808">Transferase</keyword>
<dbReference type="AlphaFoldDB" id="A0A5C7FKT5"/>
<accession>A0A5C7FKT5</accession>
<dbReference type="Gene3D" id="3.40.50.2000">
    <property type="entry name" value="Glycogen Phosphorylase B"/>
    <property type="match status" value="2"/>
</dbReference>
<sequence length="368" mass="41730">MKIAIIADPLDNQRAGVHVYVRELVNALSQMNTRHEYIIIREKKDPALPLKQIEVPNIHLPIGYASMRLFFIIPRLLRRLKVDAVFEPAHFGPFNLPSGMRRVTMIHDLTPILLPDYHRWHSQILQRTFLPGILRRADTVLSNSLSTTNDLASVYPFTAPKTVTIPLGYDERISRDEGNEFTAAFKLTEPYFLFVGTIEPRKNLSGLLRAYHAFREQSTEQVQLVIVGQKGWKSGTFFEELEQHPYRSDIILTGFVPLELLGQAYTNALALVYPSIYEGFGFPVVEALACGTNVICPDNSSLPEVGGNLAYFYPTEHEDLLTDHLLTVAKQGPEVKRRADAGPEWATRFSWRKYAETFDSLFDASPIV</sequence>
<evidence type="ECO:0000259" key="2">
    <source>
        <dbReference type="Pfam" id="PF00534"/>
    </source>
</evidence>
<dbReference type="PANTHER" id="PTHR46401">
    <property type="entry name" value="GLYCOSYLTRANSFERASE WBBK-RELATED"/>
    <property type="match status" value="1"/>
</dbReference>
<dbReference type="InterPro" id="IPR028098">
    <property type="entry name" value="Glyco_trans_4-like_N"/>
</dbReference>
<evidence type="ECO:0000256" key="1">
    <source>
        <dbReference type="ARBA" id="ARBA00022679"/>
    </source>
</evidence>
<reference evidence="4 5" key="1">
    <citation type="submission" date="2019-08" db="EMBL/GenBank/DDBJ databases">
        <title>Lewinella sp. strain SSH13 Genome sequencing and assembly.</title>
        <authorList>
            <person name="Kim I."/>
        </authorList>
    </citation>
    <scope>NUCLEOTIDE SEQUENCE [LARGE SCALE GENOMIC DNA]</scope>
    <source>
        <strain evidence="4 5">SSH13</strain>
    </source>
</reference>
<gene>
    <name evidence="4" type="ORF">FUA23_20470</name>
</gene>
<dbReference type="PANTHER" id="PTHR46401:SF2">
    <property type="entry name" value="GLYCOSYLTRANSFERASE WBBK-RELATED"/>
    <property type="match status" value="1"/>
</dbReference>
<name>A0A5C7FKT5_9BACT</name>
<protein>
    <submittedName>
        <fullName evidence="4">Glycosyltransferase family 4 protein</fullName>
    </submittedName>
</protein>
<dbReference type="GO" id="GO:0016757">
    <property type="term" value="F:glycosyltransferase activity"/>
    <property type="evidence" value="ECO:0007669"/>
    <property type="project" value="InterPro"/>
</dbReference>
<dbReference type="Proteomes" id="UP000321907">
    <property type="component" value="Unassembled WGS sequence"/>
</dbReference>
<dbReference type="Pfam" id="PF00534">
    <property type="entry name" value="Glycos_transf_1"/>
    <property type="match status" value="1"/>
</dbReference>
<feature type="domain" description="Glycosyltransferase subfamily 4-like N-terminal" evidence="3">
    <location>
        <begin position="16"/>
        <end position="170"/>
    </location>
</feature>
<dbReference type="OrthoDB" id="9801609at2"/>
<feature type="domain" description="Glycosyl transferase family 1" evidence="2">
    <location>
        <begin position="184"/>
        <end position="342"/>
    </location>
</feature>
<dbReference type="Pfam" id="PF13439">
    <property type="entry name" value="Glyco_transf_4"/>
    <property type="match status" value="1"/>
</dbReference>
<evidence type="ECO:0000259" key="3">
    <source>
        <dbReference type="Pfam" id="PF13439"/>
    </source>
</evidence>
<comment type="caution">
    <text evidence="4">The sequence shown here is derived from an EMBL/GenBank/DDBJ whole genome shotgun (WGS) entry which is preliminary data.</text>
</comment>
<evidence type="ECO:0000313" key="5">
    <source>
        <dbReference type="Proteomes" id="UP000321907"/>
    </source>
</evidence>
<dbReference type="RefSeq" id="WP_147932644.1">
    <property type="nucleotide sequence ID" value="NZ_VOXD01000046.1"/>
</dbReference>
<dbReference type="CDD" id="cd03809">
    <property type="entry name" value="GT4_MtfB-like"/>
    <property type="match status" value="1"/>
</dbReference>
<dbReference type="InterPro" id="IPR001296">
    <property type="entry name" value="Glyco_trans_1"/>
</dbReference>
<keyword evidence="5" id="KW-1185">Reference proteome</keyword>
<dbReference type="SUPFAM" id="SSF53756">
    <property type="entry name" value="UDP-Glycosyltransferase/glycogen phosphorylase"/>
    <property type="match status" value="1"/>
</dbReference>
<organism evidence="4 5">
    <name type="scientific">Neolewinella aurantiaca</name>
    <dbReference type="NCBI Taxonomy" id="2602767"/>
    <lineage>
        <taxon>Bacteria</taxon>
        <taxon>Pseudomonadati</taxon>
        <taxon>Bacteroidota</taxon>
        <taxon>Saprospiria</taxon>
        <taxon>Saprospirales</taxon>
        <taxon>Lewinellaceae</taxon>
        <taxon>Neolewinella</taxon>
    </lineage>
</organism>
<dbReference type="EMBL" id="VOXD01000046">
    <property type="protein sequence ID" value="TXF85435.1"/>
    <property type="molecule type" value="Genomic_DNA"/>
</dbReference>